<dbReference type="Proteomes" id="UP000182350">
    <property type="component" value="Unassembled WGS sequence"/>
</dbReference>
<dbReference type="EMBL" id="FPJW01000002">
    <property type="protein sequence ID" value="SFX23102.1"/>
    <property type="molecule type" value="Genomic_DNA"/>
</dbReference>
<name>A0A1K1VD85_9GAMM</name>
<dbReference type="AlphaFoldDB" id="A0A1K1VD85"/>
<dbReference type="STRING" id="1122209.SAMN02745752_00910"/>
<gene>
    <name evidence="1" type="ORF">SAMN02745752_00910</name>
</gene>
<dbReference type="RefSeq" id="WP_072325304.1">
    <property type="nucleotide sequence ID" value="NZ_FPJW01000002.1"/>
</dbReference>
<protein>
    <recommendedName>
        <fullName evidence="3">Exo-alpha-sialidase</fullName>
    </recommendedName>
</protein>
<dbReference type="Gene3D" id="2.120.10.10">
    <property type="match status" value="1"/>
</dbReference>
<proteinExistence type="predicted"/>
<reference evidence="1 2" key="1">
    <citation type="submission" date="2016-11" db="EMBL/GenBank/DDBJ databases">
        <authorList>
            <person name="Jaros S."/>
            <person name="Januszkiewicz K."/>
            <person name="Wedrychowicz H."/>
        </authorList>
    </citation>
    <scope>NUCLEOTIDE SEQUENCE [LARGE SCALE GENOMIC DNA]</scope>
    <source>
        <strain evidence="1 2">DSM 21637</strain>
    </source>
</reference>
<dbReference type="SUPFAM" id="SSF75005">
    <property type="entry name" value="Arabinanase/levansucrase/invertase"/>
    <property type="match status" value="1"/>
</dbReference>
<keyword evidence="2" id="KW-1185">Reference proteome</keyword>
<accession>A0A1K1VD85</accession>
<evidence type="ECO:0000313" key="1">
    <source>
        <dbReference type="EMBL" id="SFX23102.1"/>
    </source>
</evidence>
<organism evidence="1 2">
    <name type="scientific">Marinospirillum alkaliphilum DSM 21637</name>
    <dbReference type="NCBI Taxonomy" id="1122209"/>
    <lineage>
        <taxon>Bacteria</taxon>
        <taxon>Pseudomonadati</taxon>
        <taxon>Pseudomonadota</taxon>
        <taxon>Gammaproteobacteria</taxon>
        <taxon>Oceanospirillales</taxon>
        <taxon>Oceanospirillaceae</taxon>
        <taxon>Marinospirillum</taxon>
    </lineage>
</organism>
<sequence>MLRQGVDEAASCSLIWDQAPHNAFTDLIRFNERWYCAFREGETHISDDGKLRILESSDGKHWRSVALLSHPDGDLRDADFSVTADGQLLLLGAVRLLEPVDGFKHRSLSWLSADGRYWSDAFCCPQTGLGTWRWSASWHDGQGYSVAYTGKDREGALYTTRDGLHWQQVREQLFPEPDTYANEASLAFDTDATAWCLLRRDGGNAHGWLGQARPPYRDWQWQALSCHVGGPKLLCLTDGRLVAAVRLINFEEKTATTALCYIDPATGKVQTQLTLPSGGDTSYAGLVEHGSELWVSYYSSHEEKTAIYLACVAF</sequence>
<dbReference type="OrthoDB" id="20875at2"/>
<dbReference type="InterPro" id="IPR023296">
    <property type="entry name" value="Glyco_hydro_beta-prop_sf"/>
</dbReference>
<evidence type="ECO:0008006" key="3">
    <source>
        <dbReference type="Google" id="ProtNLM"/>
    </source>
</evidence>
<evidence type="ECO:0000313" key="2">
    <source>
        <dbReference type="Proteomes" id="UP000182350"/>
    </source>
</evidence>